<proteinExistence type="predicted"/>
<dbReference type="Gene3D" id="3.40.50.410">
    <property type="entry name" value="von Willebrand factor, type A domain"/>
    <property type="match status" value="1"/>
</dbReference>
<keyword evidence="4" id="KW-1185">Reference proteome</keyword>
<dbReference type="PANTHER" id="PTHR24020:SF88">
    <property type="entry name" value="COLLAGEN ALPHA-1(VII) CHAIN"/>
    <property type="match status" value="1"/>
</dbReference>
<evidence type="ECO:0000313" key="4">
    <source>
        <dbReference type="Proteomes" id="UP001176940"/>
    </source>
</evidence>
<dbReference type="PANTHER" id="PTHR24020">
    <property type="entry name" value="COLLAGEN ALPHA"/>
    <property type="match status" value="1"/>
</dbReference>
<feature type="non-terminal residue" evidence="3">
    <location>
        <position position="1"/>
    </location>
</feature>
<evidence type="ECO:0000256" key="1">
    <source>
        <dbReference type="SAM" id="MobiDB-lite"/>
    </source>
</evidence>
<gene>
    <name evidence="3" type="ORF">RIMI_LOCUS16081729</name>
</gene>
<dbReference type="InterPro" id="IPR002035">
    <property type="entry name" value="VWF_A"/>
</dbReference>
<dbReference type="Pfam" id="PF00092">
    <property type="entry name" value="VWA"/>
    <property type="match status" value="1"/>
</dbReference>
<sequence>TCNIRRNKTKINEITGYYDDITTVKNYHLHFSFDGMDIDGSIRSTVAHNLHKGVRVTENRYTCSEKTEQQAGATRWRKSCQKKPGQQQRGNEVPKVTAIHVVKNKPKKSEPIRTRKARDAKQKTDCRSAEAADIVFLVDESWSVGEDNFQIVKDFIRSMISSFQNTEVLGKEGIRFGVAVYGDSPSPVSCPLCRYTIMKLFKKCCWQSKLLHTKEGTQRREKALAYLADRVFNPSISREDVPKIVLLLTDGKSGDLVEEKAQRLQDRGVTIFAIGNEWRKEETLKEEVTGIKNADQRELMKIASDPVEEHVIIVIDYWSLFDILPRIARRICFIASEPPRPIKQIVESEAFSDAPPDAPVPECIAAITHDYVEVSRDHYVIISRDRYMILSHCRNAFLGPERRKERERRWKRIASACHFRHALAMCRYFVTSSVRGASEVRSSLAQIGDRR</sequence>
<dbReference type="PROSITE" id="PS50234">
    <property type="entry name" value="VWFA"/>
    <property type="match status" value="1"/>
</dbReference>
<dbReference type="SMART" id="SM00327">
    <property type="entry name" value="VWA"/>
    <property type="match status" value="1"/>
</dbReference>
<organism evidence="3 4">
    <name type="scientific">Ranitomeya imitator</name>
    <name type="common">mimic poison frog</name>
    <dbReference type="NCBI Taxonomy" id="111125"/>
    <lineage>
        <taxon>Eukaryota</taxon>
        <taxon>Metazoa</taxon>
        <taxon>Chordata</taxon>
        <taxon>Craniata</taxon>
        <taxon>Vertebrata</taxon>
        <taxon>Euteleostomi</taxon>
        <taxon>Amphibia</taxon>
        <taxon>Batrachia</taxon>
        <taxon>Anura</taxon>
        <taxon>Neobatrachia</taxon>
        <taxon>Hyloidea</taxon>
        <taxon>Dendrobatidae</taxon>
        <taxon>Dendrobatinae</taxon>
        <taxon>Ranitomeya</taxon>
    </lineage>
</organism>
<protein>
    <recommendedName>
        <fullName evidence="2">VWFA domain-containing protein</fullName>
    </recommendedName>
</protein>
<dbReference type="PRINTS" id="PR00453">
    <property type="entry name" value="VWFADOMAIN"/>
</dbReference>
<accession>A0ABN9M744</accession>
<comment type="caution">
    <text evidence="3">The sequence shown here is derived from an EMBL/GenBank/DDBJ whole genome shotgun (WGS) entry which is preliminary data.</text>
</comment>
<reference evidence="3" key="1">
    <citation type="submission" date="2023-07" db="EMBL/GenBank/DDBJ databases">
        <authorList>
            <person name="Stuckert A."/>
        </authorList>
    </citation>
    <scope>NUCLEOTIDE SEQUENCE</scope>
</reference>
<dbReference type="InterPro" id="IPR036465">
    <property type="entry name" value="vWFA_dom_sf"/>
</dbReference>
<evidence type="ECO:0000259" key="2">
    <source>
        <dbReference type="PROSITE" id="PS50234"/>
    </source>
</evidence>
<dbReference type="Proteomes" id="UP001176940">
    <property type="component" value="Unassembled WGS sequence"/>
</dbReference>
<dbReference type="SUPFAM" id="SSF53300">
    <property type="entry name" value="vWA-like"/>
    <property type="match status" value="1"/>
</dbReference>
<evidence type="ECO:0000313" key="3">
    <source>
        <dbReference type="EMBL" id="CAJ0957886.1"/>
    </source>
</evidence>
<dbReference type="InterPro" id="IPR050525">
    <property type="entry name" value="ECM_Assembly_Org"/>
</dbReference>
<name>A0ABN9M744_9NEOB</name>
<feature type="domain" description="VWFA" evidence="2">
    <location>
        <begin position="133"/>
        <end position="327"/>
    </location>
</feature>
<feature type="region of interest" description="Disordered" evidence="1">
    <location>
        <begin position="70"/>
        <end position="92"/>
    </location>
</feature>
<dbReference type="EMBL" id="CAUEEQ010044264">
    <property type="protein sequence ID" value="CAJ0957886.1"/>
    <property type="molecule type" value="Genomic_DNA"/>
</dbReference>